<feature type="region of interest" description="Disordered" evidence="1">
    <location>
        <begin position="260"/>
        <end position="336"/>
    </location>
</feature>
<dbReference type="eggNOG" id="ENOG502SP6Y">
    <property type="taxonomic scope" value="Eukaryota"/>
</dbReference>
<sequence length="336" mass="35868">MRFAHRYGPSPSFLLFLISFLSTTVRGVLQTRFIDDETGDSVTGAKVTYSPANQWSQGNSCTGCNVRPSNASAYNGTWHDTTHFKGDTPRSVQFSFTGVSLSVFCILPPRSAQAIKTYDLTFTLDGESVGSPFSLEPESDEYQYDVAVISLNNLPNKDHRFMMQAASTTVDSLILFDYASYVYDDSISTSASLSGDISSAATSTPTGSPSPASNSATNSKSDHTAALVGGILGGLLFLALAGIALIFYIRRRRKQDTSPVVEPFSVDGSHQQHQRGASESISPSDIVSVNPSTGYTTLSGSIVSRGFGTTNPSSSHLDTVPPRSPTEKGPPPAYQV</sequence>
<organism evidence="4 5">
    <name type="scientific">Moniliophthora roreri</name>
    <name type="common">Frosty pod rot fungus</name>
    <name type="synonym">Monilia roreri</name>
    <dbReference type="NCBI Taxonomy" id="221103"/>
    <lineage>
        <taxon>Eukaryota</taxon>
        <taxon>Fungi</taxon>
        <taxon>Dikarya</taxon>
        <taxon>Basidiomycota</taxon>
        <taxon>Agaricomycotina</taxon>
        <taxon>Agaricomycetes</taxon>
        <taxon>Agaricomycetidae</taxon>
        <taxon>Agaricales</taxon>
        <taxon>Marasmiineae</taxon>
        <taxon>Marasmiaceae</taxon>
        <taxon>Moniliophthora</taxon>
    </lineage>
</organism>
<feature type="compositionally biased region" description="Pro residues" evidence="1">
    <location>
        <begin position="322"/>
        <end position="336"/>
    </location>
</feature>
<dbReference type="EMBL" id="LATX01001438">
    <property type="protein sequence ID" value="KTB41633.1"/>
    <property type="molecule type" value="Genomic_DNA"/>
</dbReference>
<keyword evidence="2" id="KW-0812">Transmembrane</keyword>
<gene>
    <name evidence="4" type="ORF">WG66_5782</name>
</gene>
<feature type="transmembrane region" description="Helical" evidence="2">
    <location>
        <begin position="225"/>
        <end position="249"/>
    </location>
</feature>
<evidence type="ECO:0000313" key="5">
    <source>
        <dbReference type="Proteomes" id="UP000054988"/>
    </source>
</evidence>
<accession>A0A0W0FZ77</accession>
<feature type="chain" id="PRO_5006902253" evidence="3">
    <location>
        <begin position="28"/>
        <end position="336"/>
    </location>
</feature>
<keyword evidence="2" id="KW-1133">Transmembrane helix</keyword>
<dbReference type="AlphaFoldDB" id="A0A0W0FZ77"/>
<proteinExistence type="predicted"/>
<evidence type="ECO:0000256" key="3">
    <source>
        <dbReference type="SAM" id="SignalP"/>
    </source>
</evidence>
<reference evidence="4 5" key="1">
    <citation type="submission" date="2015-12" db="EMBL/GenBank/DDBJ databases">
        <title>Draft genome sequence of Moniliophthora roreri, the causal agent of frosty pod rot of cacao.</title>
        <authorList>
            <person name="Aime M.C."/>
            <person name="Diaz-Valderrama J.R."/>
            <person name="Kijpornyongpan T."/>
            <person name="Phillips-Mora W."/>
        </authorList>
    </citation>
    <scope>NUCLEOTIDE SEQUENCE [LARGE SCALE GENOMIC DNA]</scope>
    <source>
        <strain evidence="4 5">MCA 2952</strain>
    </source>
</reference>
<evidence type="ECO:0000256" key="2">
    <source>
        <dbReference type="SAM" id="Phobius"/>
    </source>
</evidence>
<keyword evidence="2" id="KW-0472">Membrane</keyword>
<protein>
    <submittedName>
        <fullName evidence="4">Uncharacterized protein</fullName>
    </submittedName>
</protein>
<feature type="signal peptide" evidence="3">
    <location>
        <begin position="1"/>
        <end position="27"/>
    </location>
</feature>
<dbReference type="Proteomes" id="UP000054988">
    <property type="component" value="Unassembled WGS sequence"/>
</dbReference>
<name>A0A0W0FZ77_MONRR</name>
<evidence type="ECO:0000313" key="4">
    <source>
        <dbReference type="EMBL" id="KTB41633.1"/>
    </source>
</evidence>
<keyword evidence="3" id="KW-0732">Signal</keyword>
<feature type="compositionally biased region" description="Polar residues" evidence="1">
    <location>
        <begin position="268"/>
        <end position="317"/>
    </location>
</feature>
<comment type="caution">
    <text evidence="4">The sequence shown here is derived from an EMBL/GenBank/DDBJ whole genome shotgun (WGS) entry which is preliminary data.</text>
</comment>
<feature type="region of interest" description="Disordered" evidence="1">
    <location>
        <begin position="198"/>
        <end position="220"/>
    </location>
</feature>
<evidence type="ECO:0000256" key="1">
    <source>
        <dbReference type="SAM" id="MobiDB-lite"/>
    </source>
</evidence>